<dbReference type="AlphaFoldDB" id="A0A3M7PDZ3"/>
<dbReference type="Proteomes" id="UP000276133">
    <property type="component" value="Unassembled WGS sequence"/>
</dbReference>
<dbReference type="EMBL" id="REGN01011537">
    <property type="protein sequence ID" value="RMZ97238.1"/>
    <property type="molecule type" value="Genomic_DNA"/>
</dbReference>
<accession>A0A3M7PDZ3</accession>
<gene>
    <name evidence="1" type="ORF">BpHYR1_038516</name>
</gene>
<protein>
    <submittedName>
        <fullName evidence="1">Uncharacterized protein</fullName>
    </submittedName>
</protein>
<proteinExistence type="predicted"/>
<evidence type="ECO:0000313" key="1">
    <source>
        <dbReference type="EMBL" id="RMZ97238.1"/>
    </source>
</evidence>
<organism evidence="1 2">
    <name type="scientific">Brachionus plicatilis</name>
    <name type="common">Marine rotifer</name>
    <name type="synonym">Brachionus muelleri</name>
    <dbReference type="NCBI Taxonomy" id="10195"/>
    <lineage>
        <taxon>Eukaryota</taxon>
        <taxon>Metazoa</taxon>
        <taxon>Spiralia</taxon>
        <taxon>Gnathifera</taxon>
        <taxon>Rotifera</taxon>
        <taxon>Eurotatoria</taxon>
        <taxon>Monogononta</taxon>
        <taxon>Pseudotrocha</taxon>
        <taxon>Ploima</taxon>
        <taxon>Brachionidae</taxon>
        <taxon>Brachionus</taxon>
    </lineage>
</organism>
<comment type="caution">
    <text evidence="1">The sequence shown here is derived from an EMBL/GenBank/DDBJ whole genome shotgun (WGS) entry which is preliminary data.</text>
</comment>
<name>A0A3M7PDZ3_BRAPC</name>
<keyword evidence="2" id="KW-1185">Reference proteome</keyword>
<reference evidence="1 2" key="1">
    <citation type="journal article" date="2018" name="Sci. Rep.">
        <title>Genomic signatures of local adaptation to the degree of environmental predictability in rotifers.</title>
        <authorList>
            <person name="Franch-Gras L."/>
            <person name="Hahn C."/>
            <person name="Garcia-Roger E.M."/>
            <person name="Carmona M.J."/>
            <person name="Serra M."/>
            <person name="Gomez A."/>
        </authorList>
    </citation>
    <scope>NUCLEOTIDE SEQUENCE [LARGE SCALE GENOMIC DNA]</scope>
    <source>
        <strain evidence="1">HYR1</strain>
    </source>
</reference>
<sequence>MNNKTPSISSILDFTIENIISPLHYFSELKFCAINLNFLKIKNTIIRTFFNQLPKLLKLSTFKT</sequence>
<evidence type="ECO:0000313" key="2">
    <source>
        <dbReference type="Proteomes" id="UP000276133"/>
    </source>
</evidence>